<gene>
    <name evidence="9" type="ORF">SD70_14100</name>
</gene>
<keyword evidence="7" id="KW-0472">Membrane</keyword>
<dbReference type="PROSITE" id="PS00211">
    <property type="entry name" value="ABC_TRANSPORTER_1"/>
    <property type="match status" value="1"/>
</dbReference>
<dbReference type="EMBL" id="JXAK01000022">
    <property type="protein sequence ID" value="KIL40367.1"/>
    <property type="molecule type" value="Genomic_DNA"/>
</dbReference>
<evidence type="ECO:0000256" key="7">
    <source>
        <dbReference type="ARBA" id="ARBA00023136"/>
    </source>
</evidence>
<dbReference type="CDD" id="cd03257">
    <property type="entry name" value="ABC_NikE_OppD_transporters"/>
    <property type="match status" value="1"/>
</dbReference>
<keyword evidence="10" id="KW-1185">Reference proteome</keyword>
<evidence type="ECO:0000256" key="2">
    <source>
        <dbReference type="ARBA" id="ARBA00005417"/>
    </source>
</evidence>
<evidence type="ECO:0000256" key="3">
    <source>
        <dbReference type="ARBA" id="ARBA00022448"/>
    </source>
</evidence>
<organism evidence="9 10">
    <name type="scientific">Gordoniibacillus kamchatkensis</name>
    <dbReference type="NCBI Taxonomy" id="1590651"/>
    <lineage>
        <taxon>Bacteria</taxon>
        <taxon>Bacillati</taxon>
        <taxon>Bacillota</taxon>
        <taxon>Bacilli</taxon>
        <taxon>Bacillales</taxon>
        <taxon>Paenibacillaceae</taxon>
        <taxon>Gordoniibacillus</taxon>
    </lineage>
</organism>
<reference evidence="9 10" key="1">
    <citation type="submission" date="2014-12" db="EMBL/GenBank/DDBJ databases">
        <title>Draft genome sequence of Paenibacillus kamchatkensis strain B-2647.</title>
        <authorList>
            <person name="Karlyshev A.V."/>
            <person name="Kudryashova E.B."/>
        </authorList>
    </citation>
    <scope>NUCLEOTIDE SEQUENCE [LARGE SCALE GENOMIC DNA]</scope>
    <source>
        <strain evidence="9 10">VKM B-2647</strain>
    </source>
</reference>
<evidence type="ECO:0000313" key="9">
    <source>
        <dbReference type="EMBL" id="KIL40367.1"/>
    </source>
</evidence>
<keyword evidence="6" id="KW-0067">ATP-binding</keyword>
<proteinExistence type="inferred from homology"/>
<dbReference type="PANTHER" id="PTHR43297:SF2">
    <property type="entry name" value="DIPEPTIDE TRANSPORT ATP-BINDING PROTEIN DPPD"/>
    <property type="match status" value="1"/>
</dbReference>
<comment type="subcellular location">
    <subcellularLocation>
        <location evidence="1">Cell membrane</location>
        <topology evidence="1">Peripheral membrane protein</topology>
    </subcellularLocation>
</comment>
<evidence type="ECO:0000256" key="5">
    <source>
        <dbReference type="ARBA" id="ARBA00022741"/>
    </source>
</evidence>
<dbReference type="SUPFAM" id="SSF52540">
    <property type="entry name" value="P-loop containing nucleoside triphosphate hydrolases"/>
    <property type="match status" value="1"/>
</dbReference>
<evidence type="ECO:0000256" key="4">
    <source>
        <dbReference type="ARBA" id="ARBA00022475"/>
    </source>
</evidence>
<dbReference type="InterPro" id="IPR003439">
    <property type="entry name" value="ABC_transporter-like_ATP-bd"/>
</dbReference>
<dbReference type="Pfam" id="PF00005">
    <property type="entry name" value="ABC_tran"/>
    <property type="match status" value="1"/>
</dbReference>
<evidence type="ECO:0000313" key="10">
    <source>
        <dbReference type="Proteomes" id="UP000031967"/>
    </source>
</evidence>
<protein>
    <submittedName>
        <fullName evidence="9">Peptide ABC transporter substrate-binding protein</fullName>
    </submittedName>
</protein>
<keyword evidence="5" id="KW-0547">Nucleotide-binding</keyword>
<keyword evidence="3" id="KW-0813">Transport</keyword>
<dbReference type="InterPro" id="IPR050388">
    <property type="entry name" value="ABC_Ni/Peptide_Import"/>
</dbReference>
<comment type="similarity">
    <text evidence="2">Belongs to the ABC transporter superfamily.</text>
</comment>
<name>A0ABR5AH90_9BACL</name>
<dbReference type="InterPro" id="IPR003593">
    <property type="entry name" value="AAA+_ATPase"/>
</dbReference>
<dbReference type="Gene3D" id="3.40.50.300">
    <property type="entry name" value="P-loop containing nucleotide triphosphate hydrolases"/>
    <property type="match status" value="1"/>
</dbReference>
<feature type="domain" description="ABC transporter" evidence="8">
    <location>
        <begin position="3"/>
        <end position="253"/>
    </location>
</feature>
<dbReference type="Pfam" id="PF08352">
    <property type="entry name" value="oligo_HPY"/>
    <property type="match status" value="1"/>
</dbReference>
<dbReference type="InterPro" id="IPR027417">
    <property type="entry name" value="P-loop_NTPase"/>
</dbReference>
<evidence type="ECO:0000256" key="1">
    <source>
        <dbReference type="ARBA" id="ARBA00004202"/>
    </source>
</evidence>
<accession>A0ABR5AH90</accession>
<dbReference type="RefSeq" id="WP_041048167.1">
    <property type="nucleotide sequence ID" value="NZ_JXAK01000022.1"/>
</dbReference>
<dbReference type="PANTHER" id="PTHR43297">
    <property type="entry name" value="OLIGOPEPTIDE TRANSPORT ATP-BINDING PROTEIN APPD"/>
    <property type="match status" value="1"/>
</dbReference>
<dbReference type="InterPro" id="IPR013563">
    <property type="entry name" value="Oligopep_ABC_C"/>
</dbReference>
<evidence type="ECO:0000259" key="8">
    <source>
        <dbReference type="PROSITE" id="PS50893"/>
    </source>
</evidence>
<dbReference type="InterPro" id="IPR017871">
    <property type="entry name" value="ABC_transporter-like_CS"/>
</dbReference>
<evidence type="ECO:0000256" key="6">
    <source>
        <dbReference type="ARBA" id="ARBA00022840"/>
    </source>
</evidence>
<sequence>MLLEIKDLSVEFHGMRGTMKALHNVSLSVDKGEIVGIVGESGSGKSVTALSVLGLLDKNAVVTSGEIRYAGRNLLALGKKEKQAVRGKQIGMVFQEPMTALHPTMRVGKQLAQVIKRHRGVSGQEAERLAVHALREVHIHDPELVARKYPFELSGGMRQRVVIALAMAAPPELLIADESTTALDVTIQHEILKLMKELSERRGTSIVFITHDLGIVAQLCDRVAVMYAGEVVETGSTADVLRSPQHPYTQALLHALPDLADPDEPLLAIGGEVPDLRRRPAGCSFASRCSRATEECRLGKPRLEERKPGHEVACWKGADGSHG</sequence>
<dbReference type="SMART" id="SM00382">
    <property type="entry name" value="AAA"/>
    <property type="match status" value="1"/>
</dbReference>
<comment type="caution">
    <text evidence="9">The sequence shown here is derived from an EMBL/GenBank/DDBJ whole genome shotgun (WGS) entry which is preliminary data.</text>
</comment>
<dbReference type="NCBIfam" id="TIGR01727">
    <property type="entry name" value="oligo_HPY"/>
    <property type="match status" value="1"/>
</dbReference>
<keyword evidence="4" id="KW-1003">Cell membrane</keyword>
<dbReference type="PROSITE" id="PS50893">
    <property type="entry name" value="ABC_TRANSPORTER_2"/>
    <property type="match status" value="1"/>
</dbReference>
<dbReference type="Proteomes" id="UP000031967">
    <property type="component" value="Unassembled WGS sequence"/>
</dbReference>